<feature type="compositionally biased region" description="Low complexity" evidence="1">
    <location>
        <begin position="414"/>
        <end position="426"/>
    </location>
</feature>
<evidence type="ECO:0000256" key="2">
    <source>
        <dbReference type="SAM" id="Phobius"/>
    </source>
</evidence>
<accession>A0A967ATM8</accession>
<proteinExistence type="predicted"/>
<keyword evidence="6" id="KW-1185">Reference proteome</keyword>
<dbReference type="Pfam" id="PF04536">
    <property type="entry name" value="TPM_phosphatase"/>
    <property type="match status" value="1"/>
</dbReference>
<dbReference type="PANTHER" id="PTHR30373">
    <property type="entry name" value="UPF0603 PROTEIN YGCG"/>
    <property type="match status" value="1"/>
</dbReference>
<dbReference type="Proteomes" id="UP000707206">
    <property type="component" value="Unassembled WGS sequence"/>
</dbReference>
<evidence type="ECO:0000313" key="5">
    <source>
        <dbReference type="EMBL" id="NHF60098.1"/>
    </source>
</evidence>
<dbReference type="InterPro" id="IPR007621">
    <property type="entry name" value="TPM_dom"/>
</dbReference>
<name>A0A967ATM8_9FLAO</name>
<keyword evidence="2" id="KW-1133">Transmembrane helix</keyword>
<dbReference type="AlphaFoldDB" id="A0A967ATM8"/>
<evidence type="ECO:0000259" key="4">
    <source>
        <dbReference type="Pfam" id="PF04536"/>
    </source>
</evidence>
<feature type="compositionally biased region" description="Gly residues" evidence="1">
    <location>
        <begin position="427"/>
        <end position="449"/>
    </location>
</feature>
<gene>
    <name evidence="5" type="ORF">FK220_012140</name>
</gene>
<sequence length="449" mass="49936">MKKQLLQTPFFVPILLWFCTAVGIAQVPEQAGEGLAYPVFKAPAYDTAIQVYTVATVPSPRGEGIIGYVSDPNDYIDASEEQRINELLYELEAKSTAQVAIVLLPSIGDEVPKNFAVQLFEKWGIGMADTDNGLLILTVMDQRRTEFETGYGLEAILTDAVCFRIGTSEVVPSFKAGRYGEGMINTVSRVKQFLETPEAIEEVYSYEVSYQEEAQNGLPWYLYFLGAYALVCLLVGLWYFGVAFDIERSKDDFYDKYHRLEHLKFGCLQWLMPLPMVFFGALVKRRLEKYRYAPRFSKINGLPLRLKNEWAENEYLEAAEILEEKLDSVRYDVWVTDDQSDVMILEYEGPNGRKYSDCAQCGYKTFGKTKSTVTKRPTYDAEGERVDYYECRNCNFQKSMAVVVAKVARPVSGAASSGGTSWSGSSSSGGGSSSFGGGSSGGGGAGVSW</sequence>
<feature type="region of interest" description="Disordered" evidence="1">
    <location>
        <begin position="414"/>
        <end position="449"/>
    </location>
</feature>
<reference evidence="5" key="2">
    <citation type="submission" date="2020-03" db="EMBL/GenBank/DDBJ databases">
        <title>Flavobacteriaceae bacterium strain TP-CH-4, a member of the family Flavobacteriaceae isolated from a deep-sea seamount.</title>
        <authorList>
            <person name="Zhang D.-C."/>
        </authorList>
    </citation>
    <scope>NUCLEOTIDE SEQUENCE</scope>
    <source>
        <strain evidence="5">TP-CH-4</strain>
    </source>
</reference>
<feature type="transmembrane region" description="Helical" evidence="2">
    <location>
        <begin position="220"/>
        <end position="244"/>
    </location>
</feature>
<dbReference type="PANTHER" id="PTHR30373:SF2">
    <property type="entry name" value="UPF0603 PROTEIN YGCG"/>
    <property type="match status" value="1"/>
</dbReference>
<dbReference type="EMBL" id="VIKU02000003">
    <property type="protein sequence ID" value="NHF60098.1"/>
    <property type="molecule type" value="Genomic_DNA"/>
</dbReference>
<keyword evidence="2" id="KW-0812">Transmembrane</keyword>
<evidence type="ECO:0000256" key="3">
    <source>
        <dbReference type="SAM" id="SignalP"/>
    </source>
</evidence>
<feature type="domain" description="TPM" evidence="4">
    <location>
        <begin position="69"/>
        <end position="192"/>
    </location>
</feature>
<dbReference type="RefSeq" id="WP_152574598.1">
    <property type="nucleotide sequence ID" value="NZ_VIKU02000003.1"/>
</dbReference>
<evidence type="ECO:0000256" key="1">
    <source>
        <dbReference type="SAM" id="MobiDB-lite"/>
    </source>
</evidence>
<keyword evidence="2" id="KW-0472">Membrane</keyword>
<feature type="chain" id="PRO_5037007999" evidence="3">
    <location>
        <begin position="26"/>
        <end position="449"/>
    </location>
</feature>
<comment type="caution">
    <text evidence="5">The sequence shown here is derived from an EMBL/GenBank/DDBJ whole genome shotgun (WGS) entry which is preliminary data.</text>
</comment>
<dbReference type="Gene3D" id="3.10.310.50">
    <property type="match status" value="1"/>
</dbReference>
<protein>
    <submittedName>
        <fullName evidence="5">TPM domain-containing protein</fullName>
    </submittedName>
</protein>
<organism evidence="5 6">
    <name type="scientific">Pelagihabitans pacificus</name>
    <dbReference type="NCBI Taxonomy" id="2696054"/>
    <lineage>
        <taxon>Bacteria</taxon>
        <taxon>Pseudomonadati</taxon>
        <taxon>Bacteroidota</taxon>
        <taxon>Flavobacteriia</taxon>
        <taxon>Flavobacteriales</taxon>
        <taxon>Flavobacteriaceae</taxon>
        <taxon>Pelagihabitans</taxon>
    </lineage>
</organism>
<feature type="transmembrane region" description="Helical" evidence="2">
    <location>
        <begin position="265"/>
        <end position="283"/>
    </location>
</feature>
<feature type="signal peptide" evidence="3">
    <location>
        <begin position="1"/>
        <end position="25"/>
    </location>
</feature>
<reference evidence="5" key="1">
    <citation type="submission" date="2019-07" db="EMBL/GenBank/DDBJ databases">
        <authorList>
            <person name="De-Chao Zhang Q."/>
        </authorList>
    </citation>
    <scope>NUCLEOTIDE SEQUENCE</scope>
    <source>
        <strain evidence="5">TP-CH-4</strain>
    </source>
</reference>
<evidence type="ECO:0000313" key="6">
    <source>
        <dbReference type="Proteomes" id="UP000707206"/>
    </source>
</evidence>
<keyword evidence="3" id="KW-0732">Signal</keyword>